<dbReference type="PANTHER" id="PTHR22916:SF3">
    <property type="entry name" value="UDP-GLCNAC:BETAGAL BETA-1,3-N-ACETYLGLUCOSAMINYLTRANSFERASE-LIKE PROTEIN 1"/>
    <property type="match status" value="1"/>
</dbReference>
<dbReference type="RefSeq" id="WP_373391826.1">
    <property type="nucleotide sequence ID" value="NZ_JBCFQJ010000009.1"/>
</dbReference>
<dbReference type="EC" id="2.4.-.-" evidence="2"/>
<proteinExistence type="predicted"/>
<dbReference type="InterPro" id="IPR001173">
    <property type="entry name" value="Glyco_trans_2-like"/>
</dbReference>
<dbReference type="GO" id="GO:0016757">
    <property type="term" value="F:glycosyltransferase activity"/>
    <property type="evidence" value="ECO:0007669"/>
    <property type="project" value="UniProtKB-KW"/>
</dbReference>
<feature type="domain" description="Glycosyltransferase 2-like" evidence="1">
    <location>
        <begin position="7"/>
        <end position="169"/>
    </location>
</feature>
<name>A0ABV4TKU4_9FLAO</name>
<dbReference type="EMBL" id="JBCFQK010000012">
    <property type="protein sequence ID" value="MFA9194721.1"/>
    <property type="molecule type" value="Genomic_DNA"/>
</dbReference>
<protein>
    <submittedName>
        <fullName evidence="2">Glycosyltransferase family 2 protein</fullName>
        <ecNumber evidence="2">2.4.-.-</ecNumber>
    </submittedName>
</protein>
<keyword evidence="3" id="KW-1185">Reference proteome</keyword>
<dbReference type="Pfam" id="PF00535">
    <property type="entry name" value="Glycos_transf_2"/>
    <property type="match status" value="1"/>
</dbReference>
<dbReference type="CDD" id="cd00761">
    <property type="entry name" value="Glyco_tranf_GTA_type"/>
    <property type="match status" value="1"/>
</dbReference>
<comment type="caution">
    <text evidence="2">The sequence shown here is derived from an EMBL/GenBank/DDBJ whole genome shotgun (WGS) entry which is preliminary data.</text>
</comment>
<organism evidence="2 3">
    <name type="scientific">Flavobacterium magnesitis</name>
    <dbReference type="NCBI Taxonomy" id="3138077"/>
    <lineage>
        <taxon>Bacteria</taxon>
        <taxon>Pseudomonadati</taxon>
        <taxon>Bacteroidota</taxon>
        <taxon>Flavobacteriia</taxon>
        <taxon>Flavobacteriales</taxon>
        <taxon>Flavobacteriaceae</taxon>
        <taxon>Flavobacterium</taxon>
    </lineage>
</organism>
<keyword evidence="2" id="KW-0328">Glycosyltransferase</keyword>
<evidence type="ECO:0000313" key="3">
    <source>
        <dbReference type="Proteomes" id="UP001574170"/>
    </source>
</evidence>
<evidence type="ECO:0000313" key="2">
    <source>
        <dbReference type="EMBL" id="MFA9194721.1"/>
    </source>
</evidence>
<gene>
    <name evidence="2" type="ORF">AAGV33_09890</name>
</gene>
<evidence type="ECO:0000259" key="1">
    <source>
        <dbReference type="Pfam" id="PF00535"/>
    </source>
</evidence>
<reference evidence="2 3" key="1">
    <citation type="submission" date="2024-04" db="EMBL/GenBank/DDBJ databases">
        <title>New Clade of Flavobacterium.</title>
        <authorList>
            <person name="Matos L."/>
            <person name="Proenca D.N."/>
            <person name="Fransisco R.M."/>
            <person name="Chung A.P."/>
            <person name="Maccario L."/>
            <person name="Sorensen S.J."/>
            <person name="Morais P.V."/>
        </authorList>
    </citation>
    <scope>NUCLEOTIDE SEQUENCE [LARGE SCALE GENOMIC DNA]</scope>
    <source>
        <strain evidence="2 3">FBOR7N2.3</strain>
    </source>
</reference>
<dbReference type="SUPFAM" id="SSF53448">
    <property type="entry name" value="Nucleotide-diphospho-sugar transferases"/>
    <property type="match status" value="1"/>
</dbReference>
<dbReference type="PANTHER" id="PTHR22916">
    <property type="entry name" value="GLYCOSYLTRANSFERASE"/>
    <property type="match status" value="1"/>
</dbReference>
<dbReference type="Gene3D" id="3.90.550.10">
    <property type="entry name" value="Spore Coat Polysaccharide Biosynthesis Protein SpsA, Chain A"/>
    <property type="match status" value="1"/>
</dbReference>
<dbReference type="Proteomes" id="UP001574170">
    <property type="component" value="Unassembled WGS sequence"/>
</dbReference>
<accession>A0ABV4TKU4</accession>
<keyword evidence="2" id="KW-0808">Transferase</keyword>
<dbReference type="InterPro" id="IPR029044">
    <property type="entry name" value="Nucleotide-diphossugar_trans"/>
</dbReference>
<sequence length="297" mass="35166">MLTRLVSIIVPCFNQAQYLDEALESVFNQTYKNWECIIVNDGSPDHTEEVAKNWLEKDSRFIYLYKENGGLSSARNFGLEKANGDFIQFLDSDDFLDAKKIELSLEICLKYRCEDTIVISNFRMFTDHTFCSTEPYCELKQEYFTFLELLFGWENKFSIPIHCGFFQKSLLDGFKFSEELKAKEDWIMWLQVFQNNNNCYFLDKPLALYRIHPNSMTKDEQLMSENQFKAILVLKAIVPQAVYNEYLVFVLKQKNQKIISLENHINNYKKTKGYRVLEKLKNNSFIVFFIKLRNKIC</sequence>